<organism evidence="6 7">
    <name type="scientific">Stentor coeruleus</name>
    <dbReference type="NCBI Taxonomy" id="5963"/>
    <lineage>
        <taxon>Eukaryota</taxon>
        <taxon>Sar</taxon>
        <taxon>Alveolata</taxon>
        <taxon>Ciliophora</taxon>
        <taxon>Postciliodesmatophora</taxon>
        <taxon>Heterotrichea</taxon>
        <taxon>Heterotrichida</taxon>
        <taxon>Stentoridae</taxon>
        <taxon>Stentor</taxon>
    </lineage>
</organism>
<evidence type="ECO:0000256" key="3">
    <source>
        <dbReference type="ARBA" id="ARBA00038050"/>
    </source>
</evidence>
<comment type="similarity">
    <text evidence="3">Belongs to the PTH2 family.</text>
</comment>
<dbReference type="AlphaFoldDB" id="A0A1R2BZF3"/>
<comment type="caution">
    <text evidence="6">The sequence shown here is derived from an EMBL/GenBank/DDBJ whole genome shotgun (WGS) entry which is preliminary data.</text>
</comment>
<dbReference type="GO" id="GO:0005829">
    <property type="term" value="C:cytosol"/>
    <property type="evidence" value="ECO:0007669"/>
    <property type="project" value="TreeGrafter"/>
</dbReference>
<keyword evidence="5" id="KW-0732">Signal</keyword>
<gene>
    <name evidence="6" type="ORF">SteCoe_17248</name>
</gene>
<dbReference type="GO" id="GO:0004045">
    <property type="term" value="F:peptidyl-tRNA hydrolase activity"/>
    <property type="evidence" value="ECO:0007669"/>
    <property type="project" value="UniProtKB-EC"/>
</dbReference>
<evidence type="ECO:0000256" key="2">
    <source>
        <dbReference type="ARBA" id="ARBA00022801"/>
    </source>
</evidence>
<protein>
    <recommendedName>
        <fullName evidence="1">peptidyl-tRNA hydrolase</fullName>
        <ecNumber evidence="1">3.1.1.29</ecNumber>
    </recommendedName>
</protein>
<reference evidence="6 7" key="1">
    <citation type="submission" date="2016-11" db="EMBL/GenBank/DDBJ databases">
        <title>The macronuclear genome of Stentor coeruleus: a giant cell with tiny introns.</title>
        <authorList>
            <person name="Slabodnick M."/>
            <person name="Ruby J.G."/>
            <person name="Reiff S.B."/>
            <person name="Swart E.C."/>
            <person name="Gosai S."/>
            <person name="Prabakaran S."/>
            <person name="Witkowska E."/>
            <person name="Larue G.E."/>
            <person name="Fisher S."/>
            <person name="Freeman R.M."/>
            <person name="Gunawardena J."/>
            <person name="Chu W."/>
            <person name="Stover N.A."/>
            <person name="Gregory B.D."/>
            <person name="Nowacki M."/>
            <person name="Derisi J."/>
            <person name="Roy S.W."/>
            <person name="Marshall W.F."/>
            <person name="Sood P."/>
        </authorList>
    </citation>
    <scope>NUCLEOTIDE SEQUENCE [LARGE SCALE GENOMIC DNA]</scope>
    <source>
        <strain evidence="6">WM001</strain>
    </source>
</reference>
<dbReference type="PANTHER" id="PTHR12649">
    <property type="entry name" value="PEPTIDYL-TRNA HYDROLASE 2"/>
    <property type="match status" value="1"/>
</dbReference>
<dbReference type="EC" id="3.1.1.29" evidence="1"/>
<dbReference type="FunFam" id="3.40.1490.10:FF:000002">
    <property type="entry name" value="Peptidyl-tRNA hydrolase 2, mitochondrial"/>
    <property type="match status" value="1"/>
</dbReference>
<dbReference type="NCBIfam" id="TIGR00283">
    <property type="entry name" value="arch_pth2"/>
    <property type="match status" value="1"/>
</dbReference>
<sequence>MFELLGLVILFLSLGFLFQRRSKSQTLIPRPQTFTSELKMVMVVRHDLKMGTGKIAAQCCHACLGLYKSLLKKDLPRIQAWEKGYYKKIVLKCPSEEEMLKIAETASKKNLDYYIVRDAGLTQIAPGSKTVLSIGPATEDELKDVTSHLKLL</sequence>
<accession>A0A1R2BZF3</accession>
<dbReference type="InterPro" id="IPR002833">
    <property type="entry name" value="PTH2"/>
</dbReference>
<dbReference type="EMBL" id="MPUH01000352">
    <property type="protein sequence ID" value="OMJ82130.1"/>
    <property type="molecule type" value="Genomic_DNA"/>
</dbReference>
<evidence type="ECO:0000313" key="7">
    <source>
        <dbReference type="Proteomes" id="UP000187209"/>
    </source>
</evidence>
<evidence type="ECO:0000256" key="1">
    <source>
        <dbReference type="ARBA" id="ARBA00013260"/>
    </source>
</evidence>
<feature type="chain" id="PRO_5012842338" description="peptidyl-tRNA hydrolase" evidence="5">
    <location>
        <begin position="25"/>
        <end position="152"/>
    </location>
</feature>
<dbReference type="PANTHER" id="PTHR12649:SF11">
    <property type="entry name" value="PEPTIDYL-TRNA HYDROLASE 2, MITOCHONDRIAL"/>
    <property type="match status" value="1"/>
</dbReference>
<dbReference type="SUPFAM" id="SSF102462">
    <property type="entry name" value="Peptidyl-tRNA hydrolase II"/>
    <property type="match status" value="1"/>
</dbReference>
<name>A0A1R2BZF3_9CILI</name>
<dbReference type="Gene3D" id="3.40.1490.10">
    <property type="entry name" value="Bit1"/>
    <property type="match status" value="1"/>
</dbReference>
<evidence type="ECO:0000256" key="5">
    <source>
        <dbReference type="SAM" id="SignalP"/>
    </source>
</evidence>
<keyword evidence="2" id="KW-0378">Hydrolase</keyword>
<dbReference type="CDD" id="cd02430">
    <property type="entry name" value="PTH2"/>
    <property type="match status" value="1"/>
</dbReference>
<dbReference type="Pfam" id="PF01981">
    <property type="entry name" value="PTH2"/>
    <property type="match status" value="1"/>
</dbReference>
<dbReference type="InterPro" id="IPR023476">
    <property type="entry name" value="Pep_tRNA_hydro_II_dom_sf"/>
</dbReference>
<feature type="signal peptide" evidence="5">
    <location>
        <begin position="1"/>
        <end position="24"/>
    </location>
</feature>
<evidence type="ECO:0000256" key="4">
    <source>
        <dbReference type="ARBA" id="ARBA00048707"/>
    </source>
</evidence>
<comment type="catalytic activity">
    <reaction evidence="4">
        <text>an N-acyl-L-alpha-aminoacyl-tRNA + H2O = an N-acyl-L-amino acid + a tRNA + H(+)</text>
        <dbReference type="Rhea" id="RHEA:54448"/>
        <dbReference type="Rhea" id="RHEA-COMP:10123"/>
        <dbReference type="Rhea" id="RHEA-COMP:13883"/>
        <dbReference type="ChEBI" id="CHEBI:15377"/>
        <dbReference type="ChEBI" id="CHEBI:15378"/>
        <dbReference type="ChEBI" id="CHEBI:59874"/>
        <dbReference type="ChEBI" id="CHEBI:78442"/>
        <dbReference type="ChEBI" id="CHEBI:138191"/>
        <dbReference type="EC" id="3.1.1.29"/>
    </reaction>
</comment>
<dbReference type="OrthoDB" id="1733656at2759"/>
<keyword evidence="7" id="KW-1185">Reference proteome</keyword>
<dbReference type="Proteomes" id="UP000187209">
    <property type="component" value="Unassembled WGS sequence"/>
</dbReference>
<evidence type="ECO:0000313" key="6">
    <source>
        <dbReference type="EMBL" id="OMJ82130.1"/>
    </source>
</evidence>
<dbReference type="NCBIfam" id="NF003314">
    <property type="entry name" value="PRK04322.1"/>
    <property type="match status" value="1"/>
</dbReference>
<proteinExistence type="inferred from homology"/>